<dbReference type="CDD" id="cd07302">
    <property type="entry name" value="CHD"/>
    <property type="match status" value="1"/>
</dbReference>
<evidence type="ECO:0000259" key="3">
    <source>
        <dbReference type="PROSITE" id="PS50125"/>
    </source>
</evidence>
<dbReference type="InterPro" id="IPR011990">
    <property type="entry name" value="TPR-like_helical_dom_sf"/>
</dbReference>
<dbReference type="Proteomes" id="UP000397656">
    <property type="component" value="Plasmid pRK1-2"/>
</dbReference>
<dbReference type="GO" id="GO:0004016">
    <property type="term" value="F:adenylate cyclase activity"/>
    <property type="evidence" value="ECO:0007669"/>
    <property type="project" value="TreeGrafter"/>
</dbReference>
<dbReference type="SMART" id="SM00044">
    <property type="entry name" value="CYCc"/>
    <property type="match status" value="1"/>
</dbReference>
<dbReference type="InterPro" id="IPR041664">
    <property type="entry name" value="AAA_16"/>
</dbReference>
<keyword evidence="2" id="KW-0067">ATP-binding</keyword>
<dbReference type="GeneID" id="98406914"/>
<dbReference type="InterPro" id="IPR025874">
    <property type="entry name" value="DZR"/>
</dbReference>
<dbReference type="SMART" id="SM00028">
    <property type="entry name" value="TPR"/>
    <property type="match status" value="5"/>
</dbReference>
<evidence type="ECO:0000313" key="5">
    <source>
        <dbReference type="Proteomes" id="UP000397656"/>
    </source>
</evidence>
<feature type="domain" description="Guanylate cyclase" evidence="3">
    <location>
        <begin position="106"/>
        <end position="239"/>
    </location>
</feature>
<gene>
    <name evidence="4" type="ORF">F7R26_038765</name>
</gene>
<dbReference type="EMBL" id="CP062806">
    <property type="protein sequence ID" value="QOT81948.1"/>
    <property type="molecule type" value="Genomic_DNA"/>
</dbReference>
<evidence type="ECO:0000313" key="4">
    <source>
        <dbReference type="EMBL" id="QOT81948.1"/>
    </source>
</evidence>
<dbReference type="PANTHER" id="PTHR16305:SF28">
    <property type="entry name" value="GUANYLATE CYCLASE DOMAIN-CONTAINING PROTEIN"/>
    <property type="match status" value="1"/>
</dbReference>
<keyword evidence="1" id="KW-0547">Nucleotide-binding</keyword>
<dbReference type="InterPro" id="IPR027417">
    <property type="entry name" value="P-loop_NTPase"/>
</dbReference>
<keyword evidence="4" id="KW-0614">Plasmid</keyword>
<dbReference type="GO" id="GO:0005737">
    <property type="term" value="C:cytoplasm"/>
    <property type="evidence" value="ECO:0007669"/>
    <property type="project" value="TreeGrafter"/>
</dbReference>
<dbReference type="Gene3D" id="3.40.50.300">
    <property type="entry name" value="P-loop containing nucleotide triphosphate hydrolases"/>
    <property type="match status" value="1"/>
</dbReference>
<dbReference type="InterPro" id="IPR019734">
    <property type="entry name" value="TPR_rpt"/>
</dbReference>
<dbReference type="SUPFAM" id="SSF55073">
    <property type="entry name" value="Nucleotide cyclase"/>
    <property type="match status" value="1"/>
</dbReference>
<dbReference type="PROSITE" id="PS50125">
    <property type="entry name" value="GUANYLATE_CYCLASE_2"/>
    <property type="match status" value="1"/>
</dbReference>
<reference evidence="4 5" key="1">
    <citation type="submission" date="2020-10" db="EMBL/GenBank/DDBJ databases">
        <title>Complete genome sequence of Cupriavidus basilensis CCUG 49340T.</title>
        <authorList>
            <person name="Salva-Serra F."/>
            <person name="Donoso R.A."/>
            <person name="Cho K.H."/>
            <person name="Yoo J.A."/>
            <person name="Lee K."/>
            <person name="Yoon S.-H."/>
            <person name="Perez-Pantoja D."/>
            <person name="Moore E.R.B."/>
        </authorList>
    </citation>
    <scope>NUCLEOTIDE SEQUENCE [LARGE SCALE GENOMIC DNA]</scope>
    <source>
        <strain evidence="5">CCUG 49340</strain>
        <plasmid evidence="4 5">pRK1-2</plasmid>
    </source>
</reference>
<evidence type="ECO:0000256" key="2">
    <source>
        <dbReference type="ARBA" id="ARBA00022840"/>
    </source>
</evidence>
<dbReference type="InterPro" id="IPR001054">
    <property type="entry name" value="A/G_cyclase"/>
</dbReference>
<proteinExistence type="predicted"/>
<dbReference type="SUPFAM" id="SSF52540">
    <property type="entry name" value="P-loop containing nucleoside triphosphate hydrolases"/>
    <property type="match status" value="1"/>
</dbReference>
<dbReference type="GO" id="GO:0009190">
    <property type="term" value="P:cyclic nucleotide biosynthetic process"/>
    <property type="evidence" value="ECO:0007669"/>
    <property type="project" value="InterPro"/>
</dbReference>
<dbReference type="Gene3D" id="1.25.40.10">
    <property type="entry name" value="Tetratricopeptide repeat domain"/>
    <property type="match status" value="2"/>
</dbReference>
<dbReference type="AlphaFoldDB" id="A0A643FYS8"/>
<dbReference type="Pfam" id="PF00211">
    <property type="entry name" value="Guanylate_cyc"/>
    <property type="match status" value="1"/>
</dbReference>
<name>A0A643FYS8_9BURK</name>
<geneLocation type="plasmid" evidence="4 5">
    <name>pRK1-2</name>
</geneLocation>
<evidence type="ECO:0000256" key="1">
    <source>
        <dbReference type="ARBA" id="ARBA00022741"/>
    </source>
</evidence>
<dbReference type="InterPro" id="IPR029787">
    <property type="entry name" value="Nucleotide_cyclase"/>
</dbReference>
<dbReference type="Pfam" id="PF13191">
    <property type="entry name" value="AAA_16"/>
    <property type="match status" value="1"/>
</dbReference>
<dbReference type="RefSeq" id="WP_150984813.1">
    <property type="nucleotide sequence ID" value="NZ_CP062806.1"/>
</dbReference>
<protein>
    <submittedName>
        <fullName evidence="4">AAA family ATPase</fullName>
    </submittedName>
</protein>
<dbReference type="Pfam" id="PF12773">
    <property type="entry name" value="DZR"/>
    <property type="match status" value="1"/>
</dbReference>
<accession>A0A643FYS8</accession>
<dbReference type="GO" id="GO:0005524">
    <property type="term" value="F:ATP binding"/>
    <property type="evidence" value="ECO:0007669"/>
    <property type="project" value="UniProtKB-KW"/>
</dbReference>
<sequence length="1152" mass="126098">MLCANCGFENPAHAVFCEGCGSRLVRRCAACGEEVGPSAKYCQACGIPLTDRVSGIPGTPGTSGASIARPLSPVHYTPPHLAERILAEWTATEARDGTFGERKTITALFADMAGSTALIQDLDPEEARRLIDPVVTLMMDAVHHYEGYVVKLLGDGILALFGAPIAHEDHALRALYSALRMQETMRRHSDIVRLDHGVPLEIRVGIHSGEVVVRSIRKDDLHTDYDPVGHTIHIASRMESMARPGSILVSASSYRLAQGYFAFRALGTTQVKGVREPFDVYEVQGLGTLRTRLQVAAHRGLARFVGRQEEMQRLQAALAVAGEGHGQVVGVQGEAGVGKSRLFHEFKARSSQGWLLLETFSVSHGKAYAYLPLIELLKNYFQITPEDSDRACREKVMGKLLALDRSLESHLPYLLYLIGTAESDSVLSNMDTAVRRKRTFDAIASLLVRESDNQPLLLIFEDLQWLDIETRAFLDLFLDYVAGARIVLLVNYRPEHGHDWSTLAYYTQLRLEPLGPGEAQGLLTALLGDDGSLVSLKRLVLEKTEGNPFFMEEVIQTLVEEGALLGHPGNYRIGKAPSLLHIPTTVQGVLAARIDRLAFGHKELLQVLAIIGKEFPLTLVQQVTALPEDKLRPLLADLQAADFIYERLAYPDIEYAFKHALTQEVAGNSLLSEQRSALHERTAQAIETLFQSRLKDYCSQLAHHYSKSGNLPKAVEYLHCAGQQALQRSALTEAIHQLSSAIELQKQGSITPESAREELTLRLTLGPALTSARGQASPEVESNYKCALALCEAEGQTQYVFPALVGLWTFYQLRARYETAQSLGKRLLDLASKSGKPGHLAEAHRTLGATAFRLGLLDEARTHMAEVLALQRPAETAYDYLLGYGRDPAVHATAALGWTLWYLGMPDQARSYTHDAVALARARPDAYNLALCLVFAAEVHQCRGEYDLTRDYAEAAIAVSDEQGLPFFLGLGAILQGWALAHTGRHEDGIARILHGLHACEMTGAALGRPGLLGLLAEAYGQAGRTEAALEHVADGLSIADESGEQVDKARLHRLQGELMLQQSKDGSSTQTQGDAEACFHRAIAVAHAQRARALELQGTLSLAGLWTRQGRTDDARRVLAAIRTGFQGGGDLPDWRQVAMLKDLESQKGDD</sequence>
<dbReference type="GO" id="GO:0035556">
    <property type="term" value="P:intracellular signal transduction"/>
    <property type="evidence" value="ECO:0007669"/>
    <property type="project" value="InterPro"/>
</dbReference>
<dbReference type="Gene3D" id="3.30.70.1230">
    <property type="entry name" value="Nucleotide cyclase"/>
    <property type="match status" value="1"/>
</dbReference>
<dbReference type="PANTHER" id="PTHR16305">
    <property type="entry name" value="TESTICULAR SOLUBLE ADENYLYL CYCLASE"/>
    <property type="match status" value="1"/>
</dbReference>
<dbReference type="SUPFAM" id="SSF48452">
    <property type="entry name" value="TPR-like"/>
    <property type="match status" value="2"/>
</dbReference>
<dbReference type="Pfam" id="PF13424">
    <property type="entry name" value="TPR_12"/>
    <property type="match status" value="1"/>
</dbReference>
<organism evidence="4 5">
    <name type="scientific">Cupriavidus basilensis</name>
    <dbReference type="NCBI Taxonomy" id="68895"/>
    <lineage>
        <taxon>Bacteria</taxon>
        <taxon>Pseudomonadati</taxon>
        <taxon>Pseudomonadota</taxon>
        <taxon>Betaproteobacteria</taxon>
        <taxon>Burkholderiales</taxon>
        <taxon>Burkholderiaceae</taxon>
        <taxon>Cupriavidus</taxon>
    </lineage>
</organism>